<dbReference type="Pfam" id="PF01527">
    <property type="entry name" value="HTH_Tnp_1"/>
    <property type="match status" value="1"/>
</dbReference>
<dbReference type="AlphaFoldDB" id="X0SRL4"/>
<dbReference type="PANTHER" id="PTHR33609">
    <property type="entry name" value="LOW CALCIUM RESPONSE LOCUS PROTEIN S"/>
    <property type="match status" value="1"/>
</dbReference>
<gene>
    <name evidence="2" type="ORF">S01H1_01917</name>
</gene>
<feature type="coiled-coil region" evidence="1">
    <location>
        <begin position="45"/>
        <end position="72"/>
    </location>
</feature>
<dbReference type="GO" id="GO:0006313">
    <property type="term" value="P:DNA transposition"/>
    <property type="evidence" value="ECO:0007669"/>
    <property type="project" value="InterPro"/>
</dbReference>
<reference evidence="2" key="1">
    <citation type="journal article" date="2014" name="Front. Microbiol.">
        <title>High frequency of phylogenetically diverse reductive dehalogenase-homologous genes in deep subseafloor sedimentary metagenomes.</title>
        <authorList>
            <person name="Kawai M."/>
            <person name="Futagami T."/>
            <person name="Toyoda A."/>
            <person name="Takaki Y."/>
            <person name="Nishi S."/>
            <person name="Hori S."/>
            <person name="Arai W."/>
            <person name="Tsubouchi T."/>
            <person name="Morono Y."/>
            <person name="Uchiyama I."/>
            <person name="Ito T."/>
            <person name="Fujiyama A."/>
            <person name="Inagaki F."/>
            <person name="Takami H."/>
        </authorList>
    </citation>
    <scope>NUCLEOTIDE SEQUENCE</scope>
    <source>
        <strain evidence="2">Expedition CK06-06</strain>
    </source>
</reference>
<organism evidence="2">
    <name type="scientific">marine sediment metagenome</name>
    <dbReference type="NCBI Taxonomy" id="412755"/>
    <lineage>
        <taxon>unclassified sequences</taxon>
        <taxon>metagenomes</taxon>
        <taxon>ecological metagenomes</taxon>
    </lineage>
</organism>
<dbReference type="PANTHER" id="PTHR33609:SF1">
    <property type="entry name" value="TRANSPOSASE"/>
    <property type="match status" value="1"/>
</dbReference>
<dbReference type="InterPro" id="IPR002514">
    <property type="entry name" value="Transposase_8"/>
</dbReference>
<dbReference type="GO" id="GO:0003677">
    <property type="term" value="F:DNA binding"/>
    <property type="evidence" value="ECO:0007669"/>
    <property type="project" value="InterPro"/>
</dbReference>
<dbReference type="EMBL" id="BARS01000878">
    <property type="protein sequence ID" value="GAF83719.1"/>
    <property type="molecule type" value="Genomic_DNA"/>
</dbReference>
<evidence type="ECO:0000256" key="1">
    <source>
        <dbReference type="SAM" id="Coils"/>
    </source>
</evidence>
<dbReference type="GO" id="GO:0004803">
    <property type="term" value="F:transposase activity"/>
    <property type="evidence" value="ECO:0007669"/>
    <property type="project" value="InterPro"/>
</dbReference>
<protein>
    <recommendedName>
        <fullName evidence="3">Transposase</fullName>
    </recommendedName>
</protein>
<evidence type="ECO:0008006" key="3">
    <source>
        <dbReference type="Google" id="ProtNLM"/>
    </source>
</evidence>
<feature type="non-terminal residue" evidence="2">
    <location>
        <position position="1"/>
    </location>
</feature>
<dbReference type="InterPro" id="IPR009057">
    <property type="entry name" value="Homeodomain-like_sf"/>
</dbReference>
<name>X0SRL4_9ZZZZ</name>
<dbReference type="Gene3D" id="1.10.10.60">
    <property type="entry name" value="Homeodomain-like"/>
    <property type="match status" value="1"/>
</dbReference>
<proteinExistence type="predicted"/>
<evidence type="ECO:0000313" key="2">
    <source>
        <dbReference type="EMBL" id="GAF83719.1"/>
    </source>
</evidence>
<dbReference type="SUPFAM" id="SSF46689">
    <property type="entry name" value="Homeodomain-like"/>
    <property type="match status" value="1"/>
</dbReference>
<dbReference type="InterPro" id="IPR052546">
    <property type="entry name" value="Transposase_8_domain"/>
</dbReference>
<keyword evidence="1" id="KW-0175">Coiled coil</keyword>
<sequence>DQIIAKLRRADVEIGKGKKVPEICKLLEITDQTYYRWRQKYGGMQPEMAKELKSLQKENARLKKLVAEQALDKEILKEAARGNW</sequence>
<accession>X0SRL4</accession>
<comment type="caution">
    <text evidence="2">The sequence shown here is derived from an EMBL/GenBank/DDBJ whole genome shotgun (WGS) entry which is preliminary data.</text>
</comment>